<organism evidence="5 6">
    <name type="scientific">Ambrosia artemisiifolia</name>
    <name type="common">Common ragweed</name>
    <dbReference type="NCBI Taxonomy" id="4212"/>
    <lineage>
        <taxon>Eukaryota</taxon>
        <taxon>Viridiplantae</taxon>
        <taxon>Streptophyta</taxon>
        <taxon>Embryophyta</taxon>
        <taxon>Tracheophyta</taxon>
        <taxon>Spermatophyta</taxon>
        <taxon>Magnoliopsida</taxon>
        <taxon>eudicotyledons</taxon>
        <taxon>Gunneridae</taxon>
        <taxon>Pentapetalae</taxon>
        <taxon>asterids</taxon>
        <taxon>campanulids</taxon>
        <taxon>Asterales</taxon>
        <taxon>Asteraceae</taxon>
        <taxon>Asteroideae</taxon>
        <taxon>Heliantheae alliance</taxon>
        <taxon>Heliantheae</taxon>
        <taxon>Ambrosia</taxon>
    </lineage>
</organism>
<gene>
    <name evidence="5" type="ORF">M8C21_020255</name>
</gene>
<dbReference type="Gene3D" id="1.10.600.10">
    <property type="entry name" value="Farnesyl Diphosphate Synthase"/>
    <property type="match status" value="2"/>
</dbReference>
<dbReference type="InterPro" id="IPR050148">
    <property type="entry name" value="Terpene_synthase-like"/>
</dbReference>
<dbReference type="GO" id="GO:0010333">
    <property type="term" value="F:terpene synthase activity"/>
    <property type="evidence" value="ECO:0007669"/>
    <property type="project" value="InterPro"/>
</dbReference>
<name>A0AAD5G6K2_AMBAR</name>
<dbReference type="InterPro" id="IPR027417">
    <property type="entry name" value="P-loop_NTPase"/>
</dbReference>
<sequence>TGIVPEFVLFLDCPEKEMEKRLLGRNQSREDEYYNSKEKVRKIDAAKPIGEVFEYLEKRGDGEERKGGGGSGGEQSYGGFTGCLQTDVKELISLYEASHLAFVEERCLEYNILNLPFIDQCSNNKIKTNMINSHNKITTFLHLYVVEKYRPSTQVISLRLTKVCALITVIDDYYDVYGFVDELEIFTDAIKGMRLEEVKMKLIKVDVDCSQEFTNPFIDMTINLARISCCTYQYGDGHGAHDARAKDRIFSVIIEPITIKKWQCVSES</sequence>
<dbReference type="PANTHER" id="PTHR31225:SF252">
    <property type="entry name" value="TERPENE SYNTHASE 12-RELATED"/>
    <property type="match status" value="1"/>
</dbReference>
<reference evidence="5" key="1">
    <citation type="submission" date="2022-06" db="EMBL/GenBank/DDBJ databases">
        <title>Uncovering the hologenomic basis of an extraordinary plant invasion.</title>
        <authorList>
            <person name="Bieker V.C."/>
            <person name="Martin M.D."/>
            <person name="Gilbert T."/>
            <person name="Hodgins K."/>
            <person name="Battlay P."/>
            <person name="Petersen B."/>
            <person name="Wilson J."/>
        </authorList>
    </citation>
    <scope>NUCLEOTIDE SEQUENCE</scope>
    <source>
        <strain evidence="5">AA19_3_7</strain>
        <tissue evidence="5">Leaf</tissue>
    </source>
</reference>
<dbReference type="Pfam" id="PF03936">
    <property type="entry name" value="Terpene_synth_C"/>
    <property type="match status" value="1"/>
</dbReference>
<dbReference type="EMBL" id="JAMZMK010011035">
    <property type="protein sequence ID" value="KAI7729238.1"/>
    <property type="molecule type" value="Genomic_DNA"/>
</dbReference>
<keyword evidence="2" id="KW-0479">Metal-binding</keyword>
<dbReference type="PANTHER" id="PTHR31225">
    <property type="entry name" value="OS04G0344100 PROTEIN-RELATED"/>
    <property type="match status" value="1"/>
</dbReference>
<feature type="non-terminal residue" evidence="5">
    <location>
        <position position="268"/>
    </location>
</feature>
<comment type="cofactor">
    <cofactor evidence="1">
        <name>Mg(2+)</name>
        <dbReference type="ChEBI" id="CHEBI:18420"/>
    </cofactor>
</comment>
<evidence type="ECO:0000256" key="3">
    <source>
        <dbReference type="ARBA" id="ARBA00022842"/>
    </source>
</evidence>
<keyword evidence="6" id="KW-1185">Reference proteome</keyword>
<evidence type="ECO:0000313" key="6">
    <source>
        <dbReference type="Proteomes" id="UP001206925"/>
    </source>
</evidence>
<dbReference type="Gene3D" id="3.40.50.300">
    <property type="entry name" value="P-loop containing nucleotide triphosphate hydrolases"/>
    <property type="match status" value="1"/>
</dbReference>
<evidence type="ECO:0000259" key="4">
    <source>
        <dbReference type="Pfam" id="PF03936"/>
    </source>
</evidence>
<dbReference type="InterPro" id="IPR008949">
    <property type="entry name" value="Isoprenoid_synthase_dom_sf"/>
</dbReference>
<dbReference type="Proteomes" id="UP001206925">
    <property type="component" value="Unassembled WGS sequence"/>
</dbReference>
<protein>
    <recommendedName>
        <fullName evidence="4">Terpene synthase metal-binding domain-containing protein</fullName>
    </recommendedName>
</protein>
<dbReference type="SUPFAM" id="SSF48576">
    <property type="entry name" value="Terpenoid synthases"/>
    <property type="match status" value="1"/>
</dbReference>
<evidence type="ECO:0000256" key="2">
    <source>
        <dbReference type="ARBA" id="ARBA00022723"/>
    </source>
</evidence>
<accession>A0AAD5G6K2</accession>
<keyword evidence="3" id="KW-0460">Magnesium</keyword>
<comment type="caution">
    <text evidence="5">The sequence shown here is derived from an EMBL/GenBank/DDBJ whole genome shotgun (WGS) entry which is preliminary data.</text>
</comment>
<dbReference type="SUPFAM" id="SSF52540">
    <property type="entry name" value="P-loop containing nucleoside triphosphate hydrolases"/>
    <property type="match status" value="1"/>
</dbReference>
<feature type="domain" description="Terpene synthase metal-binding" evidence="4">
    <location>
        <begin position="150"/>
        <end position="195"/>
    </location>
</feature>
<proteinExistence type="predicted"/>
<dbReference type="GO" id="GO:0000287">
    <property type="term" value="F:magnesium ion binding"/>
    <property type="evidence" value="ECO:0007669"/>
    <property type="project" value="InterPro"/>
</dbReference>
<evidence type="ECO:0000256" key="1">
    <source>
        <dbReference type="ARBA" id="ARBA00001946"/>
    </source>
</evidence>
<evidence type="ECO:0000313" key="5">
    <source>
        <dbReference type="EMBL" id="KAI7729238.1"/>
    </source>
</evidence>
<dbReference type="InterPro" id="IPR005630">
    <property type="entry name" value="Terpene_synthase_metal-bd"/>
</dbReference>
<dbReference type="AlphaFoldDB" id="A0AAD5G6K2"/>
<dbReference type="GO" id="GO:0016114">
    <property type="term" value="P:terpenoid biosynthetic process"/>
    <property type="evidence" value="ECO:0007669"/>
    <property type="project" value="InterPro"/>
</dbReference>